<sequence>MIKRLSILGSTGSIGTSALDVVMLHPDLFDVRVLAAATNIDLLARQIRVFKPETVVVLDEIHAARLADLLAGGPVPEILFGDSGYARGANHEKVDLVLLAMVGAAGLLPAIAAIEARKEVALANKETLVMAGDLVMGLARKNKVSILPVDSEHSAIFQCLAGNQARDLKKIFLTASGGPFLHTPQKEFSAIKPEHALSHPTWSMGHKISIDSATLMNKGLEIIEAVHLFDLSIDQVEVIVHPQSIVHSMVGFNDGSVMAQMGVPDMRTAIALAFSWPHRLTLDLDFPDFTALGGLVFERPDSSRFPSIGFAVEACRQRGTLPAVMNAANEIAVQAFLTARIDFSGIFTMVEKTMALHQRVDDPTLSDILEADKWARQTALALI</sequence>
<dbReference type="SUPFAM" id="SSF69055">
    <property type="entry name" value="1-deoxy-D-xylulose-5-phosphate reductoisomerase, C-terminal domain"/>
    <property type="match status" value="1"/>
</dbReference>
<dbReference type="Pfam" id="PF02670">
    <property type="entry name" value="DXP_reductoisom"/>
    <property type="match status" value="1"/>
</dbReference>
<keyword evidence="3 9" id="KW-0479">Metal-binding</keyword>
<dbReference type="InterPro" id="IPR026877">
    <property type="entry name" value="DXPR_C"/>
</dbReference>
<feature type="binding site" evidence="9">
    <location>
        <position position="11"/>
    </location>
    <ligand>
        <name>NADPH</name>
        <dbReference type="ChEBI" id="CHEBI:57783"/>
    </ligand>
</feature>
<dbReference type="Gene3D" id="3.40.50.720">
    <property type="entry name" value="NAD(P)-binding Rossmann-like Domain"/>
    <property type="match status" value="1"/>
</dbReference>
<dbReference type="InterPro" id="IPR036291">
    <property type="entry name" value="NAD(P)-bd_dom_sf"/>
</dbReference>
<dbReference type="FunFam" id="3.40.50.720:FF:000045">
    <property type="entry name" value="1-deoxy-D-xylulose 5-phosphate reductoisomerase"/>
    <property type="match status" value="1"/>
</dbReference>
<feature type="binding site" evidence="9">
    <location>
        <position position="221"/>
    </location>
    <ligand>
        <name>1-deoxy-D-xylulose 5-phosphate</name>
        <dbReference type="ChEBI" id="CHEBI:57792"/>
    </ligand>
</feature>
<feature type="domain" description="DXP reductoisomerase C-terminal" evidence="12">
    <location>
        <begin position="261"/>
        <end position="377"/>
    </location>
</feature>
<dbReference type="InterPro" id="IPR013644">
    <property type="entry name" value="DXP_reductoisomerase_C"/>
</dbReference>
<feature type="binding site" evidence="9">
    <location>
        <position position="152"/>
    </location>
    <ligand>
        <name>1-deoxy-D-xylulose 5-phosphate</name>
        <dbReference type="ChEBI" id="CHEBI:57792"/>
    </ligand>
</feature>
<dbReference type="InterPro" id="IPR013512">
    <property type="entry name" value="DXP_reductoisomerase_N"/>
</dbReference>
<gene>
    <name evidence="9 13" type="primary">dxr</name>
    <name evidence="13" type="ordered locus">HRM2_17160</name>
</gene>
<feature type="binding site" evidence="9">
    <location>
        <position position="150"/>
    </location>
    <ligand>
        <name>Mn(2+)</name>
        <dbReference type="ChEBI" id="CHEBI:29035"/>
    </ligand>
</feature>
<feature type="binding site" evidence="9">
    <location>
        <position position="14"/>
    </location>
    <ligand>
        <name>NADPH</name>
        <dbReference type="ChEBI" id="CHEBI:57783"/>
    </ligand>
</feature>
<dbReference type="Gene3D" id="1.10.1740.10">
    <property type="match status" value="1"/>
</dbReference>
<evidence type="ECO:0000256" key="8">
    <source>
        <dbReference type="ARBA" id="ARBA00048543"/>
    </source>
</evidence>
<dbReference type="Pfam" id="PF08436">
    <property type="entry name" value="DXP_redisom_C"/>
    <property type="match status" value="1"/>
</dbReference>
<evidence type="ECO:0000313" key="13">
    <source>
        <dbReference type="EMBL" id="ACN14822.1"/>
    </source>
</evidence>
<dbReference type="Proteomes" id="UP000000442">
    <property type="component" value="Chromosome"/>
</dbReference>
<feature type="binding site" evidence="9">
    <location>
        <position position="37"/>
    </location>
    <ligand>
        <name>NADPH</name>
        <dbReference type="ChEBI" id="CHEBI:57783"/>
    </ligand>
</feature>
<feature type="binding site" evidence="9">
    <location>
        <position position="205"/>
    </location>
    <ligand>
        <name>NADPH</name>
        <dbReference type="ChEBI" id="CHEBI:57783"/>
    </ligand>
</feature>
<protein>
    <recommendedName>
        <fullName evidence="9">1-deoxy-D-xylulose 5-phosphate reductoisomerase</fullName>
        <shortName evidence="9">DXP reductoisomerase</shortName>
        <ecNumber evidence="9">1.1.1.267</ecNumber>
    </recommendedName>
    <alternativeName>
        <fullName evidence="9">1-deoxyxylulose-5-phosphate reductoisomerase</fullName>
    </alternativeName>
    <alternativeName>
        <fullName evidence="9">2-C-methyl-D-erythritol 4-phosphate synthase</fullName>
    </alternativeName>
</protein>
<dbReference type="KEGG" id="dat:HRM2_17160"/>
<feature type="binding site" evidence="9">
    <location>
        <position position="221"/>
    </location>
    <ligand>
        <name>Mn(2+)</name>
        <dbReference type="ChEBI" id="CHEBI:29035"/>
    </ligand>
</feature>
<feature type="binding site" evidence="9">
    <location>
        <position position="124"/>
    </location>
    <ligand>
        <name>NADPH</name>
        <dbReference type="ChEBI" id="CHEBI:57783"/>
    </ligand>
</feature>
<dbReference type="Pfam" id="PF13288">
    <property type="entry name" value="DXPR_C"/>
    <property type="match status" value="1"/>
</dbReference>
<evidence type="ECO:0000256" key="2">
    <source>
        <dbReference type="ARBA" id="ARBA00006825"/>
    </source>
</evidence>
<comment type="similarity">
    <text evidence="2 9">Belongs to the DXR family.</text>
</comment>
<feature type="binding site" evidence="9">
    <location>
        <position position="218"/>
    </location>
    <ligand>
        <name>1-deoxy-D-xylulose 5-phosphate</name>
        <dbReference type="ChEBI" id="CHEBI:57792"/>
    </ligand>
</feature>
<evidence type="ECO:0000256" key="4">
    <source>
        <dbReference type="ARBA" id="ARBA00022857"/>
    </source>
</evidence>
<dbReference type="eggNOG" id="COG0743">
    <property type="taxonomic scope" value="Bacteria"/>
</dbReference>
<comment type="caution">
    <text evidence="9">Lacks conserved residue(s) required for the propagation of feature annotation.</text>
</comment>
<dbReference type="InterPro" id="IPR036169">
    <property type="entry name" value="DXPR_C_sf"/>
</dbReference>
<evidence type="ECO:0000256" key="6">
    <source>
        <dbReference type="ARBA" id="ARBA00023211"/>
    </source>
</evidence>
<keyword evidence="6 9" id="KW-0464">Manganese</keyword>
<dbReference type="PANTHER" id="PTHR30525">
    <property type="entry name" value="1-DEOXY-D-XYLULOSE 5-PHOSPHATE REDUCTOISOMERASE"/>
    <property type="match status" value="1"/>
</dbReference>
<feature type="domain" description="1-deoxy-D-xylulose 5-phosphate reductoisomerase N-terminal" evidence="10">
    <location>
        <begin position="5"/>
        <end position="132"/>
    </location>
</feature>
<dbReference type="GO" id="GO:0070402">
    <property type="term" value="F:NADPH binding"/>
    <property type="evidence" value="ECO:0007669"/>
    <property type="project" value="InterPro"/>
</dbReference>
<evidence type="ECO:0000313" key="14">
    <source>
        <dbReference type="Proteomes" id="UP000000442"/>
    </source>
</evidence>
<dbReference type="NCBIfam" id="NF009114">
    <property type="entry name" value="PRK12464.1"/>
    <property type="match status" value="1"/>
</dbReference>
<dbReference type="EC" id="1.1.1.267" evidence="9"/>
<evidence type="ECO:0000256" key="9">
    <source>
        <dbReference type="HAMAP-Rule" id="MF_00183"/>
    </source>
</evidence>
<evidence type="ECO:0000256" key="1">
    <source>
        <dbReference type="ARBA" id="ARBA00005094"/>
    </source>
</evidence>
<keyword evidence="14" id="KW-1185">Reference proteome</keyword>
<dbReference type="SUPFAM" id="SSF55347">
    <property type="entry name" value="Glyceraldehyde-3-phosphate dehydrogenase-like, C-terminal domain"/>
    <property type="match status" value="1"/>
</dbReference>
<evidence type="ECO:0000256" key="7">
    <source>
        <dbReference type="ARBA" id="ARBA00023229"/>
    </source>
</evidence>
<evidence type="ECO:0000259" key="11">
    <source>
        <dbReference type="Pfam" id="PF08436"/>
    </source>
</evidence>
<feature type="binding site" evidence="9">
    <location>
        <position position="126"/>
    </location>
    <ligand>
        <name>NADPH</name>
        <dbReference type="ChEBI" id="CHEBI:57783"/>
    </ligand>
</feature>
<proteinExistence type="inferred from homology"/>
<feature type="binding site" evidence="9">
    <location>
        <position position="212"/>
    </location>
    <ligand>
        <name>1-deoxy-D-xylulose 5-phosphate</name>
        <dbReference type="ChEBI" id="CHEBI:57792"/>
    </ligand>
</feature>
<feature type="binding site" evidence="9">
    <location>
        <position position="125"/>
    </location>
    <ligand>
        <name>1-deoxy-D-xylulose 5-phosphate</name>
        <dbReference type="ChEBI" id="CHEBI:57792"/>
    </ligand>
</feature>
<dbReference type="GO" id="GO:0030145">
    <property type="term" value="F:manganese ion binding"/>
    <property type="evidence" value="ECO:0007669"/>
    <property type="project" value="TreeGrafter"/>
</dbReference>
<feature type="binding site" evidence="9">
    <location>
        <position position="39"/>
    </location>
    <ligand>
        <name>NADPH</name>
        <dbReference type="ChEBI" id="CHEBI:57783"/>
    </ligand>
</feature>
<name>C0QB23_DESAH</name>
<comment type="cofactor">
    <cofactor evidence="9">
        <name>Mg(2+)</name>
        <dbReference type="ChEBI" id="CHEBI:18420"/>
    </cofactor>
    <cofactor evidence="9">
        <name>Mn(2+)</name>
        <dbReference type="ChEBI" id="CHEBI:29035"/>
    </cofactor>
</comment>
<dbReference type="RefSeq" id="WP_015903609.1">
    <property type="nucleotide sequence ID" value="NC_012108.1"/>
</dbReference>
<evidence type="ECO:0000256" key="5">
    <source>
        <dbReference type="ARBA" id="ARBA00023002"/>
    </source>
</evidence>
<dbReference type="HOGENOM" id="CLU_035714_4_0_7"/>
<comment type="catalytic activity">
    <reaction evidence="8">
        <text>2-C-methyl-D-erythritol 4-phosphate + NADP(+) = 1-deoxy-D-xylulose 5-phosphate + NADPH + H(+)</text>
        <dbReference type="Rhea" id="RHEA:13717"/>
        <dbReference type="ChEBI" id="CHEBI:15378"/>
        <dbReference type="ChEBI" id="CHEBI:57783"/>
        <dbReference type="ChEBI" id="CHEBI:57792"/>
        <dbReference type="ChEBI" id="CHEBI:58262"/>
        <dbReference type="ChEBI" id="CHEBI:58349"/>
        <dbReference type="EC" id="1.1.1.267"/>
    </reaction>
    <physiologicalReaction direction="right-to-left" evidence="8">
        <dbReference type="Rhea" id="RHEA:13719"/>
    </physiologicalReaction>
</comment>
<evidence type="ECO:0000256" key="3">
    <source>
        <dbReference type="ARBA" id="ARBA00022723"/>
    </source>
</evidence>
<dbReference type="GO" id="GO:0051484">
    <property type="term" value="P:isopentenyl diphosphate biosynthetic process, methylerythritol 4-phosphate pathway involved in terpenoid biosynthetic process"/>
    <property type="evidence" value="ECO:0007669"/>
    <property type="project" value="UniProtKB-ARBA"/>
</dbReference>
<keyword evidence="7 9" id="KW-0414">Isoprene biosynthesis</keyword>
<dbReference type="UniPathway" id="UPA00056">
    <property type="reaction ID" value="UER00092"/>
</dbReference>
<comment type="pathway">
    <text evidence="1 9">Isoprenoid biosynthesis; isopentenyl diphosphate biosynthesis via DXP pathway; isopentenyl diphosphate from 1-deoxy-D-xylulose 5-phosphate: step 1/6.</text>
</comment>
<dbReference type="SUPFAM" id="SSF51735">
    <property type="entry name" value="NAD(P)-binding Rossmann-fold domains"/>
    <property type="match status" value="1"/>
</dbReference>
<feature type="binding site" evidence="9">
    <location>
        <position position="13"/>
    </location>
    <ligand>
        <name>NADPH</name>
        <dbReference type="ChEBI" id="CHEBI:57783"/>
    </ligand>
</feature>
<dbReference type="PIRSF" id="PIRSF006205">
    <property type="entry name" value="Dxp_reductismrs"/>
    <property type="match status" value="1"/>
</dbReference>
<dbReference type="STRING" id="177437.HRM2_17160"/>
<evidence type="ECO:0000259" key="12">
    <source>
        <dbReference type="Pfam" id="PF13288"/>
    </source>
</evidence>
<feature type="binding site" evidence="9">
    <location>
        <position position="199"/>
    </location>
    <ligand>
        <name>1-deoxy-D-xylulose 5-phosphate</name>
        <dbReference type="ChEBI" id="CHEBI:57792"/>
    </ligand>
</feature>
<dbReference type="InterPro" id="IPR003821">
    <property type="entry name" value="DXP_reductoisomerase"/>
</dbReference>
<feature type="binding site" evidence="9">
    <location>
        <position position="151"/>
    </location>
    <ligand>
        <name>1-deoxy-D-xylulose 5-phosphate</name>
        <dbReference type="ChEBI" id="CHEBI:57792"/>
    </ligand>
</feature>
<dbReference type="HAMAP" id="MF_00183">
    <property type="entry name" value="DXP_reductoisom"/>
    <property type="match status" value="1"/>
</dbReference>
<comment type="function">
    <text evidence="9">Catalyzes the NADPH-dependent rearrangement and reduction of 1-deoxy-D-xylulose-5-phosphate (DXP) to 2-C-methyl-D-erythritol 4-phosphate (MEP).</text>
</comment>
<dbReference type="AlphaFoldDB" id="C0QB23"/>
<dbReference type="NCBIfam" id="TIGR00243">
    <property type="entry name" value="Dxr"/>
    <property type="match status" value="1"/>
</dbReference>
<accession>C0QB23</accession>
<feature type="binding site" evidence="9">
    <location>
        <position position="176"/>
    </location>
    <ligand>
        <name>1-deoxy-D-xylulose 5-phosphate</name>
        <dbReference type="ChEBI" id="CHEBI:57792"/>
    </ligand>
</feature>
<keyword evidence="9" id="KW-0460">Magnesium</keyword>
<dbReference type="PANTHER" id="PTHR30525:SF0">
    <property type="entry name" value="1-DEOXY-D-XYLULOSE 5-PHOSPHATE REDUCTOISOMERASE, CHLOROPLASTIC"/>
    <property type="match status" value="1"/>
</dbReference>
<feature type="domain" description="1-deoxy-D-xylulose 5-phosphate reductoisomerase C-terminal" evidence="11">
    <location>
        <begin position="146"/>
        <end position="229"/>
    </location>
</feature>
<dbReference type="EMBL" id="CP001087">
    <property type="protein sequence ID" value="ACN14822.1"/>
    <property type="molecule type" value="Genomic_DNA"/>
</dbReference>
<organism evidence="13 14">
    <name type="scientific">Desulforapulum autotrophicum (strain ATCC 43914 / DSM 3382 / VKM B-1955 / HRM2)</name>
    <name type="common">Desulfobacterium autotrophicum</name>
    <dbReference type="NCBI Taxonomy" id="177437"/>
    <lineage>
        <taxon>Bacteria</taxon>
        <taxon>Pseudomonadati</taxon>
        <taxon>Thermodesulfobacteriota</taxon>
        <taxon>Desulfobacteria</taxon>
        <taxon>Desulfobacterales</taxon>
        <taxon>Desulfobacteraceae</taxon>
        <taxon>Desulforapulum</taxon>
    </lineage>
</organism>
<keyword evidence="5 9" id="KW-0560">Oxidoreductase</keyword>
<evidence type="ECO:0000259" key="10">
    <source>
        <dbReference type="Pfam" id="PF02670"/>
    </source>
</evidence>
<dbReference type="GO" id="GO:0030604">
    <property type="term" value="F:1-deoxy-D-xylulose-5-phosphate reductoisomerase activity"/>
    <property type="evidence" value="ECO:0007669"/>
    <property type="project" value="UniProtKB-UniRule"/>
</dbReference>
<feature type="binding site" evidence="9">
    <location>
        <position position="217"/>
    </location>
    <ligand>
        <name>1-deoxy-D-xylulose 5-phosphate</name>
        <dbReference type="ChEBI" id="CHEBI:57792"/>
    </ligand>
</feature>
<reference evidence="13 14" key="1">
    <citation type="journal article" date="2009" name="Environ. Microbiol.">
        <title>Genome sequence of Desulfobacterium autotrophicum HRM2, a marine sulfate reducer oxidizing organic carbon completely to carbon dioxide.</title>
        <authorList>
            <person name="Strittmatter A.W."/>
            <person name="Liesegang H."/>
            <person name="Rabus R."/>
            <person name="Decker I."/>
            <person name="Amann J."/>
            <person name="Andres S."/>
            <person name="Henne A."/>
            <person name="Fricke W.F."/>
            <person name="Martinez-Arias R."/>
            <person name="Bartels D."/>
            <person name="Goesmann A."/>
            <person name="Krause L."/>
            <person name="Puehler A."/>
            <person name="Klenk H.P."/>
            <person name="Richter M."/>
            <person name="Schuler M."/>
            <person name="Gloeckner F.O."/>
            <person name="Meyerdierks A."/>
            <person name="Gottschalk G."/>
            <person name="Amann R."/>
        </authorList>
    </citation>
    <scope>NUCLEOTIDE SEQUENCE [LARGE SCALE GENOMIC DNA]</scope>
    <source>
        <strain evidence="14">ATCC 43914 / DSM 3382 / HRM2</strain>
    </source>
</reference>
<keyword evidence="4 9" id="KW-0521">NADP</keyword>
<feature type="binding site" evidence="9">
    <location>
        <position position="152"/>
    </location>
    <ligand>
        <name>Mn(2+)</name>
        <dbReference type="ChEBI" id="CHEBI:29035"/>
    </ligand>
</feature>
<feature type="binding site" evidence="9">
    <location>
        <position position="12"/>
    </location>
    <ligand>
        <name>NADPH</name>
        <dbReference type="ChEBI" id="CHEBI:57783"/>
    </ligand>
</feature>